<feature type="domain" description="G" evidence="1">
    <location>
        <begin position="9"/>
        <end position="145"/>
    </location>
</feature>
<gene>
    <name evidence="2" type="ORF">PPRIM_AZ9-3.1.T1490150</name>
</gene>
<dbReference type="Pfam" id="PF01926">
    <property type="entry name" value="MMR_HSR1"/>
    <property type="match status" value="1"/>
</dbReference>
<name>A0A8S1Q905_PARPR</name>
<evidence type="ECO:0000313" key="3">
    <source>
        <dbReference type="Proteomes" id="UP000688137"/>
    </source>
</evidence>
<evidence type="ECO:0000259" key="1">
    <source>
        <dbReference type="Pfam" id="PF01926"/>
    </source>
</evidence>
<organism evidence="2 3">
    <name type="scientific">Paramecium primaurelia</name>
    <dbReference type="NCBI Taxonomy" id="5886"/>
    <lineage>
        <taxon>Eukaryota</taxon>
        <taxon>Sar</taxon>
        <taxon>Alveolata</taxon>
        <taxon>Ciliophora</taxon>
        <taxon>Intramacronucleata</taxon>
        <taxon>Oligohymenophorea</taxon>
        <taxon>Peniculida</taxon>
        <taxon>Parameciidae</taxon>
        <taxon>Paramecium</taxon>
    </lineage>
</organism>
<dbReference type="OMA" id="MPEVMHQ"/>
<sequence>MLQNQNSKQVVLIGYIGHGKTTLFNKICQKKQPAQFGGPSVTRESVLSQSAYGEGFNLIDTPGLGTDIDKLAHVICIGTALTFGQVHQILIVVQLERLAAMKEKLRPMIQQQFKRFKDIITVVVTHWDKAEEPEKRKQELTDLIKGYNVKSMIFVSKETSGKDLCQMIEVILQKCDQQGKICQLSQAEIQSHFDIIDLTDDVIDQLNNAKGQVSVEFDKIAKTIKRFIKNFSDTDPTMPEVMHQLTLAIKDYADQTILKFEKDNMDLFNDLYSKLEDDKLVYLIDAQLKQELVLQVNGLISLAQEKMKLSKQQCFNYIKKCPHCGEIWIKVFGCEDQTFCGQLPEIEDDHFKQSKIPRRFQFQFQESGVIYNDLKIQFSKLDKSVQSQNQLDVLRITFLEMQREQMQFFEMQRQYINNPQQNERRPISNRSEYLTPGNIQPRPIPPRDISQILINNFEFLLQDLSIFERKGKIGCGKSFIWRELKPLSQEQLKELLDPGVLDYLANVVNEEKQAKQIELATKIESLMKTSKVVILE</sequence>
<accession>A0A8S1Q905</accession>
<dbReference type="CDD" id="cd00882">
    <property type="entry name" value="Ras_like_GTPase"/>
    <property type="match status" value="1"/>
</dbReference>
<protein>
    <recommendedName>
        <fullName evidence="1">G domain-containing protein</fullName>
    </recommendedName>
</protein>
<dbReference type="GO" id="GO:0005525">
    <property type="term" value="F:GTP binding"/>
    <property type="evidence" value="ECO:0007669"/>
    <property type="project" value="InterPro"/>
</dbReference>
<comment type="caution">
    <text evidence="2">The sequence shown here is derived from an EMBL/GenBank/DDBJ whole genome shotgun (WGS) entry which is preliminary data.</text>
</comment>
<dbReference type="InterPro" id="IPR006073">
    <property type="entry name" value="GTP-bd"/>
</dbReference>
<evidence type="ECO:0000313" key="2">
    <source>
        <dbReference type="EMBL" id="CAD8112008.1"/>
    </source>
</evidence>
<dbReference type="EMBL" id="CAJJDM010000153">
    <property type="protein sequence ID" value="CAD8112008.1"/>
    <property type="molecule type" value="Genomic_DNA"/>
</dbReference>
<proteinExistence type="predicted"/>
<keyword evidence="3" id="KW-1185">Reference proteome</keyword>
<dbReference type="AlphaFoldDB" id="A0A8S1Q905"/>
<reference evidence="2" key="1">
    <citation type="submission" date="2021-01" db="EMBL/GenBank/DDBJ databases">
        <authorList>
            <consortium name="Genoscope - CEA"/>
            <person name="William W."/>
        </authorList>
    </citation>
    <scope>NUCLEOTIDE SEQUENCE</scope>
</reference>
<dbReference type="Proteomes" id="UP000688137">
    <property type="component" value="Unassembled WGS sequence"/>
</dbReference>